<dbReference type="KEGG" id="bgoe:IFJ75_00150"/>
<evidence type="ECO:0000256" key="4">
    <source>
        <dbReference type="ARBA" id="ARBA00022840"/>
    </source>
</evidence>
<evidence type="ECO:0000313" key="9">
    <source>
        <dbReference type="Proteomes" id="UP000663918"/>
    </source>
</evidence>
<dbReference type="EMBL" id="CP062222">
    <property type="protein sequence ID" value="QTC93126.1"/>
    <property type="molecule type" value="Genomic_DNA"/>
</dbReference>
<feature type="binding site" evidence="6">
    <location>
        <begin position="13"/>
        <end position="18"/>
    </location>
    <ligand>
        <name>ATP</name>
        <dbReference type="ChEBI" id="CHEBI:30616"/>
    </ligand>
</feature>
<feature type="domain" description="tRNA(Ile)-lysidine/2-thiocytidine synthase N-terminal" evidence="7">
    <location>
        <begin position="8"/>
        <end position="193"/>
    </location>
</feature>
<evidence type="ECO:0000256" key="1">
    <source>
        <dbReference type="ARBA" id="ARBA00022598"/>
    </source>
</evidence>
<keyword evidence="2 6" id="KW-0819">tRNA processing</keyword>
<evidence type="ECO:0000256" key="2">
    <source>
        <dbReference type="ARBA" id="ARBA00022694"/>
    </source>
</evidence>
<keyword evidence="6" id="KW-0963">Cytoplasm</keyword>
<evidence type="ECO:0000256" key="3">
    <source>
        <dbReference type="ARBA" id="ARBA00022741"/>
    </source>
</evidence>
<keyword evidence="4 6" id="KW-0067">ATP-binding</keyword>
<comment type="subcellular location">
    <subcellularLocation>
        <location evidence="6">Cytoplasm</location>
    </subcellularLocation>
</comment>
<comment type="catalytic activity">
    <reaction evidence="5 6">
        <text>cytidine(34) in tRNA(Ile2) + L-lysine + ATP = lysidine(34) in tRNA(Ile2) + AMP + diphosphate + H(+)</text>
        <dbReference type="Rhea" id="RHEA:43744"/>
        <dbReference type="Rhea" id="RHEA-COMP:10625"/>
        <dbReference type="Rhea" id="RHEA-COMP:10670"/>
        <dbReference type="ChEBI" id="CHEBI:15378"/>
        <dbReference type="ChEBI" id="CHEBI:30616"/>
        <dbReference type="ChEBI" id="CHEBI:32551"/>
        <dbReference type="ChEBI" id="CHEBI:33019"/>
        <dbReference type="ChEBI" id="CHEBI:82748"/>
        <dbReference type="ChEBI" id="CHEBI:83665"/>
        <dbReference type="ChEBI" id="CHEBI:456215"/>
        <dbReference type="EC" id="6.3.4.19"/>
    </reaction>
</comment>
<keyword evidence="9" id="KW-1185">Reference proteome</keyword>
<keyword evidence="3 6" id="KW-0547">Nucleotide-binding</keyword>
<dbReference type="PANTHER" id="PTHR43033">
    <property type="entry name" value="TRNA(ILE)-LYSIDINE SYNTHASE-RELATED"/>
    <property type="match status" value="1"/>
</dbReference>
<protein>
    <recommendedName>
        <fullName evidence="6">tRNA(Ile)-lysidine synthase</fullName>
        <ecNumber evidence="6">6.3.4.19</ecNumber>
    </recommendedName>
    <alternativeName>
        <fullName evidence="6">tRNA(Ile)-2-lysyl-cytidine synthase</fullName>
    </alternativeName>
    <alternativeName>
        <fullName evidence="6">tRNA(Ile)-lysidine synthetase</fullName>
    </alternativeName>
</protein>
<dbReference type="InterPro" id="IPR014729">
    <property type="entry name" value="Rossmann-like_a/b/a_fold"/>
</dbReference>
<dbReference type="NCBIfam" id="TIGR02432">
    <property type="entry name" value="lysidine_TilS_N"/>
    <property type="match status" value="1"/>
</dbReference>
<dbReference type="GO" id="GO:0032267">
    <property type="term" value="F:tRNA(Ile)-lysidine synthase activity"/>
    <property type="evidence" value="ECO:0007669"/>
    <property type="project" value="UniProtKB-EC"/>
</dbReference>
<dbReference type="GO" id="GO:0005524">
    <property type="term" value="F:ATP binding"/>
    <property type="evidence" value="ECO:0007669"/>
    <property type="project" value="UniProtKB-UniRule"/>
</dbReference>
<reference evidence="8" key="1">
    <citation type="submission" date="2020-09" db="EMBL/GenBank/DDBJ databases">
        <title>Brevundimonas sp. LVF2 isolated from a puddle in Goettingen, Germany.</title>
        <authorList>
            <person name="Friedrich I."/>
            <person name="Klassen A."/>
            <person name="Hannes N."/>
            <person name="Schneider D."/>
            <person name="Hertel R."/>
            <person name="Daniel R."/>
        </authorList>
    </citation>
    <scope>NUCLEOTIDE SEQUENCE</scope>
    <source>
        <strain evidence="8">LVF2</strain>
    </source>
</reference>
<keyword evidence="1 6" id="KW-0436">Ligase</keyword>
<evidence type="ECO:0000256" key="5">
    <source>
        <dbReference type="ARBA" id="ARBA00048539"/>
    </source>
</evidence>
<proteinExistence type="inferred from homology"/>
<accession>A0A975C8K8</accession>
<gene>
    <name evidence="6 8" type="primary">tilS</name>
    <name evidence="8" type="ORF">IFJ75_00150</name>
</gene>
<dbReference type="InterPro" id="IPR012795">
    <property type="entry name" value="tRNA_Ile_lys_synt_N"/>
</dbReference>
<name>A0A975C8K8_9CAUL</name>
<dbReference type="AlphaFoldDB" id="A0A975C8K8"/>
<dbReference type="Proteomes" id="UP000663918">
    <property type="component" value="Chromosome"/>
</dbReference>
<comment type="similarity">
    <text evidence="6">Belongs to the tRNA(Ile)-lysidine synthase family.</text>
</comment>
<dbReference type="Pfam" id="PF01171">
    <property type="entry name" value="ATP_bind_3"/>
    <property type="match status" value="1"/>
</dbReference>
<dbReference type="InterPro" id="IPR012094">
    <property type="entry name" value="tRNA_Ile_lys_synt"/>
</dbReference>
<dbReference type="CDD" id="cd01992">
    <property type="entry name" value="TilS_N"/>
    <property type="match status" value="1"/>
</dbReference>
<dbReference type="GO" id="GO:0005737">
    <property type="term" value="C:cytoplasm"/>
    <property type="evidence" value="ECO:0007669"/>
    <property type="project" value="UniProtKB-SubCell"/>
</dbReference>
<dbReference type="PANTHER" id="PTHR43033:SF1">
    <property type="entry name" value="TRNA(ILE)-LYSIDINE SYNTHASE-RELATED"/>
    <property type="match status" value="1"/>
</dbReference>
<organism evidence="8 9">
    <name type="scientific">Brevundimonas goettingensis</name>
    <dbReference type="NCBI Taxonomy" id="2774190"/>
    <lineage>
        <taxon>Bacteria</taxon>
        <taxon>Pseudomonadati</taxon>
        <taxon>Pseudomonadota</taxon>
        <taxon>Alphaproteobacteria</taxon>
        <taxon>Caulobacterales</taxon>
        <taxon>Caulobacteraceae</taxon>
        <taxon>Brevundimonas</taxon>
    </lineage>
</organism>
<evidence type="ECO:0000256" key="6">
    <source>
        <dbReference type="HAMAP-Rule" id="MF_01161"/>
    </source>
</evidence>
<dbReference type="SUPFAM" id="SSF52402">
    <property type="entry name" value="Adenine nucleotide alpha hydrolases-like"/>
    <property type="match status" value="1"/>
</dbReference>
<dbReference type="Gene3D" id="3.40.50.620">
    <property type="entry name" value="HUPs"/>
    <property type="match status" value="1"/>
</dbReference>
<comment type="function">
    <text evidence="6">Ligates lysine onto the cytidine present at position 34 of the AUA codon-specific tRNA(Ile) that contains the anticodon CAU, in an ATP-dependent manner. Cytidine is converted to lysidine, thus changing the amino acid specificity of the tRNA from methionine to isoleucine.</text>
</comment>
<evidence type="ECO:0000259" key="7">
    <source>
        <dbReference type="Pfam" id="PF01171"/>
    </source>
</evidence>
<dbReference type="HAMAP" id="MF_01161">
    <property type="entry name" value="tRNA_Ile_lys_synt"/>
    <property type="match status" value="1"/>
</dbReference>
<dbReference type="GO" id="GO:0006400">
    <property type="term" value="P:tRNA modification"/>
    <property type="evidence" value="ECO:0007669"/>
    <property type="project" value="UniProtKB-UniRule"/>
</dbReference>
<comment type="domain">
    <text evidence="6">The N-terminal region contains the highly conserved SGGXDS motif, predicted to be a P-loop motif involved in ATP binding.</text>
</comment>
<evidence type="ECO:0000313" key="8">
    <source>
        <dbReference type="EMBL" id="QTC93126.1"/>
    </source>
</evidence>
<dbReference type="InterPro" id="IPR011063">
    <property type="entry name" value="TilS/TtcA_N"/>
</dbReference>
<dbReference type="EC" id="6.3.4.19" evidence="6"/>
<sequence length="429" mass="46090">MRDVGHALVLGLSGGGDSIALLDIVADWAGRHGRRLLAVTVDHGLNPDSRDWSRFCAEACARRGVDWIERRWEGDKPASGLTAAARMARHRLIAETARTAGARVVLLAHTADDILESDWMRSRSVEAGGSTLGRLREWSPSPVWPEGRGLMLFRPLLEERREALRELLRAVGQGWIEDPANADARFGRSRARQALEAGGRALGAETPYPPSTLGVGPLALPLGEGFQVGRGISPTLLAATLLSASGGSTPPRRDRLGRMMDRLRSGEDFHAGLAGARIEARGETVLVGREPGEFRRRAPGDVRLTPGQSAVWDGRYEIVIAEPGWTVTAAAGRLNRLSDADRAVVSGVPAWARGALPVLIRDDATGPVLAWRKAEVRALSPRRLALFSGAAFRGAGDETTQEAGLFGTIHGETPPADLFSHKDHHRGLG</sequence>